<protein>
    <submittedName>
        <fullName evidence="1">Uncharacterized protein</fullName>
    </submittedName>
</protein>
<name>K3XSI9_SETIT</name>
<dbReference type="InParanoid" id="K3XSI9"/>
<reference evidence="1" key="2">
    <citation type="submission" date="2018-08" db="UniProtKB">
        <authorList>
            <consortium name="EnsemblPlants"/>
        </authorList>
    </citation>
    <scope>IDENTIFICATION</scope>
    <source>
        <strain evidence="1">Yugu1</strain>
    </source>
</reference>
<evidence type="ECO:0000313" key="1">
    <source>
        <dbReference type="EnsemblPlants" id="KQL05400"/>
    </source>
</evidence>
<dbReference type="InterPro" id="IPR011990">
    <property type="entry name" value="TPR-like_helical_dom_sf"/>
</dbReference>
<dbReference type="eggNOG" id="ENOG502R878">
    <property type="taxonomic scope" value="Eukaryota"/>
</dbReference>
<reference evidence="2" key="1">
    <citation type="journal article" date="2012" name="Nat. Biotechnol.">
        <title>Reference genome sequence of the model plant Setaria.</title>
        <authorList>
            <person name="Bennetzen J.L."/>
            <person name="Schmutz J."/>
            <person name="Wang H."/>
            <person name="Percifield R."/>
            <person name="Hawkins J."/>
            <person name="Pontaroli A.C."/>
            <person name="Estep M."/>
            <person name="Feng L."/>
            <person name="Vaughn J.N."/>
            <person name="Grimwood J."/>
            <person name="Jenkins J."/>
            <person name="Barry K."/>
            <person name="Lindquist E."/>
            <person name="Hellsten U."/>
            <person name="Deshpande S."/>
            <person name="Wang X."/>
            <person name="Wu X."/>
            <person name="Mitros T."/>
            <person name="Triplett J."/>
            <person name="Yang X."/>
            <person name="Ye C.Y."/>
            <person name="Mauro-Herrera M."/>
            <person name="Wang L."/>
            <person name="Li P."/>
            <person name="Sharma M."/>
            <person name="Sharma R."/>
            <person name="Ronald P.C."/>
            <person name="Panaud O."/>
            <person name="Kellogg E.A."/>
            <person name="Brutnell T.P."/>
            <person name="Doust A.N."/>
            <person name="Tuskan G.A."/>
            <person name="Rokhsar D."/>
            <person name="Devos K.M."/>
        </authorList>
    </citation>
    <scope>NUCLEOTIDE SEQUENCE [LARGE SCALE GENOMIC DNA]</scope>
    <source>
        <strain evidence="2">cv. Yugu1</strain>
    </source>
</reference>
<evidence type="ECO:0000313" key="2">
    <source>
        <dbReference type="Proteomes" id="UP000004995"/>
    </source>
</evidence>
<keyword evidence="2" id="KW-1185">Reference proteome</keyword>
<dbReference type="SUPFAM" id="SSF48452">
    <property type="entry name" value="TPR-like"/>
    <property type="match status" value="1"/>
</dbReference>
<sequence length="438" mass="46736">MARFLHRAKEALGCAYRPGPFSGLFLASASRTAFGHLGLARASATPALRDLLIPGPSSSTPRTRSAPSCFAACPTRARAEAQGDAKRLEVLRLRRAIIDAEDGRCEDALDDLTRLAAESPDRYLARLCAAAFCNLLGRVDEADRWLAGIPAERSPREHIMCNLALVAAALGGAPGTVAGSRGRVASAAFQIMNVCGSDGQMSAFETIITGLLKHAAKRRCKDLLLNHGDDGILRALADAFALSGSVPKDHMFFVLKASQALLSAVVLRAHPLSSERVRAAVRIAERDLARAVEEGDAAAACDLRLLLAFLAARDRRFDDALARYQEVARDDPSDSPAALTGVFNLRAPTSASAWGSSFPHRFELMTLTEELVVALAIASPVAFDVRCPVRMRLIVPAAGSMVDAALVSALRTKNMSVVEWMEKWEGKDCGTGSGTTTE</sequence>
<dbReference type="AlphaFoldDB" id="K3XSI9"/>
<accession>K3XSI9</accession>
<proteinExistence type="predicted"/>
<dbReference type="Proteomes" id="UP000004995">
    <property type="component" value="Unassembled WGS sequence"/>
</dbReference>
<organism evidence="1 2">
    <name type="scientific">Setaria italica</name>
    <name type="common">Foxtail millet</name>
    <name type="synonym">Panicum italicum</name>
    <dbReference type="NCBI Taxonomy" id="4555"/>
    <lineage>
        <taxon>Eukaryota</taxon>
        <taxon>Viridiplantae</taxon>
        <taxon>Streptophyta</taxon>
        <taxon>Embryophyta</taxon>
        <taxon>Tracheophyta</taxon>
        <taxon>Spermatophyta</taxon>
        <taxon>Magnoliopsida</taxon>
        <taxon>Liliopsida</taxon>
        <taxon>Poales</taxon>
        <taxon>Poaceae</taxon>
        <taxon>PACMAD clade</taxon>
        <taxon>Panicoideae</taxon>
        <taxon>Panicodae</taxon>
        <taxon>Paniceae</taxon>
        <taxon>Cenchrinae</taxon>
        <taxon>Setaria</taxon>
    </lineage>
</organism>
<dbReference type="EnsemblPlants" id="KQL05400">
    <property type="protein sequence ID" value="KQL05400"/>
    <property type="gene ID" value="SETIT_004888mg"/>
</dbReference>
<dbReference type="Gramene" id="KQL05400">
    <property type="protein sequence ID" value="KQL05400"/>
    <property type="gene ID" value="SETIT_004888mg"/>
</dbReference>
<dbReference type="EMBL" id="AGNK02003107">
    <property type="status" value="NOT_ANNOTATED_CDS"/>
    <property type="molecule type" value="Genomic_DNA"/>
</dbReference>
<dbReference type="OMA" id="PEFKSWT"/>
<dbReference type="FunCoup" id="K3XSI9">
    <property type="interactions" value="409"/>
</dbReference>
<dbReference type="HOGENOM" id="CLU_031832_0_0_1"/>